<sequence>MFTTLWFDTGFCVNLYNSEIRYNFTLSIIRPLTMKNLLILTFGVLVFCLPARAQQIDYKKIILPDGITNLSIEERLVQLAWKNNPEVKAVQHDVNASQYDVKIAATRWTSLLGAQGNLNEFTVKQITGSTQTTNNFYPRYNVYLNVPLSAFFEFPNQKKAARERMGIKQEQSNMLKLDIRARVLKLYSDYRKNETVWRIRKEELDDFKLRVNTIEQKFSDGAATLEEYVTAQRVYRDVQIQEAVAKSDWDKSKFDLEQVIGVKLEEVL</sequence>
<keyword evidence="3" id="KW-0813">Transport</keyword>
<gene>
    <name evidence="8" type="ORF">D4L85_22450</name>
</gene>
<protein>
    <recommendedName>
        <fullName evidence="10">TolC family protein</fullName>
    </recommendedName>
</protein>
<dbReference type="KEGG" id="chk:D4L85_22450"/>
<comment type="subcellular location">
    <subcellularLocation>
        <location evidence="1">Cell outer membrane</location>
    </subcellularLocation>
</comment>
<dbReference type="SUPFAM" id="SSF56954">
    <property type="entry name" value="Outer membrane efflux proteins (OEP)"/>
    <property type="match status" value="1"/>
</dbReference>
<keyword evidence="9" id="KW-1185">Reference proteome</keyword>
<dbReference type="GO" id="GO:0009279">
    <property type="term" value="C:cell outer membrane"/>
    <property type="evidence" value="ECO:0007669"/>
    <property type="project" value="UniProtKB-SubCell"/>
</dbReference>
<evidence type="ECO:0000256" key="5">
    <source>
        <dbReference type="ARBA" id="ARBA00022692"/>
    </source>
</evidence>
<evidence type="ECO:0008006" key="10">
    <source>
        <dbReference type="Google" id="ProtNLM"/>
    </source>
</evidence>
<reference evidence="9" key="1">
    <citation type="submission" date="2018-09" db="EMBL/GenBank/DDBJ databases">
        <title>Chryseolinea sp. KIS68-18 isolated from soil.</title>
        <authorList>
            <person name="Weon H.-Y."/>
            <person name="Kwon S.-W."/>
            <person name="Lee S.A."/>
        </authorList>
    </citation>
    <scope>NUCLEOTIDE SEQUENCE [LARGE SCALE GENOMIC DNA]</scope>
    <source>
        <strain evidence="9">KIS68-18</strain>
    </source>
</reference>
<comment type="similarity">
    <text evidence="2">Belongs to the outer membrane factor (OMF) (TC 1.B.17) family.</text>
</comment>
<evidence type="ECO:0000256" key="2">
    <source>
        <dbReference type="ARBA" id="ARBA00007613"/>
    </source>
</evidence>
<organism evidence="8 9">
    <name type="scientific">Chryseolinea soli</name>
    <dbReference type="NCBI Taxonomy" id="2321403"/>
    <lineage>
        <taxon>Bacteria</taxon>
        <taxon>Pseudomonadati</taxon>
        <taxon>Bacteroidota</taxon>
        <taxon>Cytophagia</taxon>
        <taxon>Cytophagales</taxon>
        <taxon>Fulvivirgaceae</taxon>
        <taxon>Chryseolinea</taxon>
    </lineage>
</organism>
<evidence type="ECO:0000256" key="4">
    <source>
        <dbReference type="ARBA" id="ARBA00022452"/>
    </source>
</evidence>
<dbReference type="PANTHER" id="PTHR30026">
    <property type="entry name" value="OUTER MEMBRANE PROTEIN TOLC"/>
    <property type="match status" value="1"/>
</dbReference>
<dbReference type="GO" id="GO:0015562">
    <property type="term" value="F:efflux transmembrane transporter activity"/>
    <property type="evidence" value="ECO:0007669"/>
    <property type="project" value="InterPro"/>
</dbReference>
<evidence type="ECO:0000256" key="1">
    <source>
        <dbReference type="ARBA" id="ARBA00004442"/>
    </source>
</evidence>
<dbReference type="PANTHER" id="PTHR30026:SF20">
    <property type="entry name" value="OUTER MEMBRANE PROTEIN TOLC"/>
    <property type="match status" value="1"/>
</dbReference>
<evidence type="ECO:0000256" key="7">
    <source>
        <dbReference type="ARBA" id="ARBA00023237"/>
    </source>
</evidence>
<evidence type="ECO:0000313" key="9">
    <source>
        <dbReference type="Proteomes" id="UP000266183"/>
    </source>
</evidence>
<dbReference type="EMBL" id="CP032382">
    <property type="protein sequence ID" value="AYB33166.1"/>
    <property type="molecule type" value="Genomic_DNA"/>
</dbReference>
<dbReference type="Gene3D" id="1.20.1600.10">
    <property type="entry name" value="Outer membrane efflux proteins (OEP)"/>
    <property type="match status" value="1"/>
</dbReference>
<keyword evidence="5" id="KW-0812">Transmembrane</keyword>
<name>A0A385SRF8_9BACT</name>
<dbReference type="AlphaFoldDB" id="A0A385SRF8"/>
<accession>A0A385SRF8</accession>
<dbReference type="GO" id="GO:1990281">
    <property type="term" value="C:efflux pump complex"/>
    <property type="evidence" value="ECO:0007669"/>
    <property type="project" value="TreeGrafter"/>
</dbReference>
<keyword evidence="4" id="KW-1134">Transmembrane beta strand</keyword>
<proteinExistence type="inferred from homology"/>
<evidence type="ECO:0000256" key="6">
    <source>
        <dbReference type="ARBA" id="ARBA00023136"/>
    </source>
</evidence>
<keyword evidence="7" id="KW-0998">Cell outer membrane</keyword>
<evidence type="ECO:0000313" key="8">
    <source>
        <dbReference type="EMBL" id="AYB33166.1"/>
    </source>
</evidence>
<dbReference type="InterPro" id="IPR051906">
    <property type="entry name" value="TolC-like"/>
</dbReference>
<dbReference type="Pfam" id="PF02321">
    <property type="entry name" value="OEP"/>
    <property type="match status" value="1"/>
</dbReference>
<evidence type="ECO:0000256" key="3">
    <source>
        <dbReference type="ARBA" id="ARBA00022448"/>
    </source>
</evidence>
<dbReference type="Proteomes" id="UP000266183">
    <property type="component" value="Chromosome"/>
</dbReference>
<dbReference type="InterPro" id="IPR003423">
    <property type="entry name" value="OMP_efflux"/>
</dbReference>
<keyword evidence="6" id="KW-0472">Membrane</keyword>
<dbReference type="GO" id="GO:0015288">
    <property type="term" value="F:porin activity"/>
    <property type="evidence" value="ECO:0007669"/>
    <property type="project" value="TreeGrafter"/>
</dbReference>